<dbReference type="Pfam" id="PF05488">
    <property type="entry name" value="PAAR_motif"/>
    <property type="match status" value="1"/>
</dbReference>
<evidence type="ECO:0000313" key="2">
    <source>
        <dbReference type="Proteomes" id="UP000241229"/>
    </source>
</evidence>
<dbReference type="InterPro" id="IPR008727">
    <property type="entry name" value="PAAR_motif"/>
</dbReference>
<dbReference type="EMBL" id="PXYK01000019">
    <property type="protein sequence ID" value="PSJ57060.1"/>
    <property type="molecule type" value="Genomic_DNA"/>
</dbReference>
<dbReference type="AlphaFoldDB" id="A0A2P7S3K9"/>
<evidence type="ECO:0008006" key="3">
    <source>
        <dbReference type="Google" id="ProtNLM"/>
    </source>
</evidence>
<name>A0A2P7S3K9_9HYPH</name>
<dbReference type="OrthoDB" id="197187at2"/>
<reference evidence="1 2" key="1">
    <citation type="submission" date="2018-03" db="EMBL/GenBank/DDBJ databases">
        <title>The draft genome of Mesorhizobium sp. 6GN-30.</title>
        <authorList>
            <person name="Liu L."/>
            <person name="Li L."/>
            <person name="Wang T."/>
            <person name="Zhang X."/>
            <person name="Liang L."/>
        </authorList>
    </citation>
    <scope>NUCLEOTIDE SEQUENCE [LARGE SCALE GENOMIC DNA]</scope>
    <source>
        <strain evidence="1 2">6GN30</strain>
    </source>
</reference>
<dbReference type="Proteomes" id="UP000241229">
    <property type="component" value="Unassembled WGS sequence"/>
</dbReference>
<organism evidence="1 2">
    <name type="scientific">Kumtagia ephedrae</name>
    <dbReference type="NCBI Taxonomy" id="2116701"/>
    <lineage>
        <taxon>Bacteria</taxon>
        <taxon>Pseudomonadati</taxon>
        <taxon>Pseudomonadota</taxon>
        <taxon>Alphaproteobacteria</taxon>
        <taxon>Hyphomicrobiales</taxon>
        <taxon>Phyllobacteriaceae</taxon>
        <taxon>Kumtagia</taxon>
    </lineage>
</organism>
<comment type="caution">
    <text evidence="1">The sequence shown here is derived from an EMBL/GenBank/DDBJ whole genome shotgun (WGS) entry which is preliminary data.</text>
</comment>
<proteinExistence type="predicted"/>
<evidence type="ECO:0000313" key="1">
    <source>
        <dbReference type="EMBL" id="PSJ57060.1"/>
    </source>
</evidence>
<accession>A0A2P7S3K9</accession>
<dbReference type="Gene3D" id="2.60.200.60">
    <property type="match status" value="1"/>
</dbReference>
<keyword evidence="2" id="KW-1185">Reference proteome</keyword>
<gene>
    <name evidence="1" type="ORF">C7I84_19295</name>
</gene>
<sequence>MGPAARTLDPVIHLLPGMLMPGPGAITVLIGKKPAWRGMPLAAAAGLQAAKAASDARVIGYQAATVAAAGTPGLPAAKAAEEAGKAAEAAAMSAAILASAGGADIHACVHMAPIPLPPPHGPGVVVTGSPTVMINGLPACRAGDMILEAFGPPDFIAMGEPTVIIGP</sequence>
<protein>
    <recommendedName>
        <fullName evidence="3">PAAR domain-containing protein</fullName>
    </recommendedName>
</protein>